<dbReference type="SUPFAM" id="SSF109604">
    <property type="entry name" value="HD-domain/PDEase-like"/>
    <property type="match status" value="1"/>
</dbReference>
<sequence length="92" mass="9998">CQDVVTPVKKANDTLAREFERLEKAAEEQLIHTLPLELQGAVAEAFAPGGYEQQLVKACDTYAAYIKCKLEVAAGNALEFQDALDKMIGVVS</sequence>
<evidence type="ECO:0000313" key="1">
    <source>
        <dbReference type="EMBL" id="NMU24044.1"/>
    </source>
</evidence>
<proteinExistence type="predicted"/>
<feature type="non-terminal residue" evidence="1">
    <location>
        <position position="1"/>
    </location>
</feature>
<evidence type="ECO:0000313" key="2">
    <source>
        <dbReference type="Proteomes" id="UP000555836"/>
    </source>
</evidence>
<organism evidence="1 2">
    <name type="scientific">Vibrio parahaemolyticus</name>
    <dbReference type="NCBI Taxonomy" id="670"/>
    <lineage>
        <taxon>Bacteria</taxon>
        <taxon>Pseudomonadati</taxon>
        <taxon>Pseudomonadota</taxon>
        <taxon>Gammaproteobacteria</taxon>
        <taxon>Vibrionales</taxon>
        <taxon>Vibrionaceae</taxon>
        <taxon>Vibrio</taxon>
    </lineage>
</organism>
<feature type="non-terminal residue" evidence="1">
    <location>
        <position position="92"/>
    </location>
</feature>
<comment type="caution">
    <text evidence="1">The sequence shown here is derived from an EMBL/GenBank/DDBJ whole genome shotgun (WGS) entry which is preliminary data.</text>
</comment>
<dbReference type="Proteomes" id="UP000555836">
    <property type="component" value="Unassembled WGS sequence"/>
</dbReference>
<accession>A0A7Y0S0B3</accession>
<dbReference type="Pfam" id="PF12917">
    <property type="entry name" value="YfbR-like"/>
    <property type="match status" value="1"/>
</dbReference>
<dbReference type="EMBL" id="JABCLD010000049">
    <property type="protein sequence ID" value="NMU24044.1"/>
    <property type="molecule type" value="Genomic_DNA"/>
</dbReference>
<name>A0A7Y0S0B3_VIBPH</name>
<dbReference type="AlphaFoldDB" id="A0A7Y0S0B3"/>
<dbReference type="Gene3D" id="1.10.3210.10">
    <property type="entry name" value="Hypothetical protein af1432"/>
    <property type="match status" value="1"/>
</dbReference>
<gene>
    <name evidence="1" type="ORF">HKB21_00220</name>
</gene>
<reference evidence="1 2" key="1">
    <citation type="submission" date="2020-04" db="EMBL/GenBank/DDBJ databases">
        <title>Whole-genome sequencing of Vibrio spp. from China reveals different genetic environments of blaCTX-M-14 among diverse lineages.</title>
        <authorList>
            <person name="Zheng Z."/>
            <person name="Ye L."/>
            <person name="Chen S."/>
        </authorList>
    </citation>
    <scope>NUCLEOTIDE SEQUENCE [LARGE SCALE GENOMIC DNA]</scope>
    <source>
        <strain evidence="1 2">Vb0574</strain>
    </source>
</reference>
<protein>
    <submittedName>
        <fullName evidence="1">5'-deoxynucleotidase</fullName>
    </submittedName>
</protein>